<evidence type="ECO:0000256" key="1">
    <source>
        <dbReference type="SAM" id="MobiDB-lite"/>
    </source>
</evidence>
<accession>A0A1R1YHR4</accession>
<name>A0A1R1YHR4_9FUNG</name>
<protein>
    <submittedName>
        <fullName evidence="2">Uncharacterized protein</fullName>
    </submittedName>
</protein>
<dbReference type="Proteomes" id="UP000187283">
    <property type="component" value="Unassembled WGS sequence"/>
</dbReference>
<reference evidence="2 3" key="1">
    <citation type="submission" date="2017-01" db="EMBL/GenBank/DDBJ databases">
        <authorList>
            <person name="Mah S.A."/>
            <person name="Swanson W.J."/>
            <person name="Moy G.W."/>
            <person name="Vacquier V.D."/>
        </authorList>
    </citation>
    <scope>NUCLEOTIDE SEQUENCE [LARGE SCALE GENOMIC DNA]</scope>
    <source>
        <strain evidence="2 3">GSMNP</strain>
    </source>
</reference>
<proteinExistence type="predicted"/>
<organism evidence="2 3">
    <name type="scientific">Smittium culicis</name>
    <dbReference type="NCBI Taxonomy" id="133412"/>
    <lineage>
        <taxon>Eukaryota</taxon>
        <taxon>Fungi</taxon>
        <taxon>Fungi incertae sedis</taxon>
        <taxon>Zoopagomycota</taxon>
        <taxon>Kickxellomycotina</taxon>
        <taxon>Harpellomycetes</taxon>
        <taxon>Harpellales</taxon>
        <taxon>Legeriomycetaceae</taxon>
        <taxon>Smittium</taxon>
    </lineage>
</organism>
<dbReference type="AlphaFoldDB" id="A0A1R1YHR4"/>
<feature type="compositionally biased region" description="Basic residues" evidence="1">
    <location>
        <begin position="45"/>
        <end position="59"/>
    </location>
</feature>
<dbReference type="OrthoDB" id="2400069at2759"/>
<keyword evidence="3" id="KW-1185">Reference proteome</keyword>
<feature type="region of interest" description="Disordered" evidence="1">
    <location>
        <begin position="43"/>
        <end position="70"/>
    </location>
</feature>
<evidence type="ECO:0000313" key="2">
    <source>
        <dbReference type="EMBL" id="OMJ26246.1"/>
    </source>
</evidence>
<gene>
    <name evidence="2" type="ORF">AYI70_g320</name>
</gene>
<sequence length="70" mass="7985">MRRLIIALQGTSKTSFIRPSMDISPIIEYFREIGDSEQLNIKSLTNHHNRRKAKAGHRSNKGETQGTPNH</sequence>
<evidence type="ECO:0000313" key="3">
    <source>
        <dbReference type="Proteomes" id="UP000187283"/>
    </source>
</evidence>
<dbReference type="EMBL" id="LSSN01000047">
    <property type="protein sequence ID" value="OMJ26246.1"/>
    <property type="molecule type" value="Genomic_DNA"/>
</dbReference>
<comment type="caution">
    <text evidence="2">The sequence shown here is derived from an EMBL/GenBank/DDBJ whole genome shotgun (WGS) entry which is preliminary data.</text>
</comment>